<dbReference type="InterPro" id="IPR044876">
    <property type="entry name" value="HRDC_dom_sf"/>
</dbReference>
<dbReference type="InterPro" id="IPR051132">
    <property type="entry name" value="3-5_Exonuclease_domain"/>
</dbReference>
<dbReference type="Pfam" id="PF00570">
    <property type="entry name" value="HRDC"/>
    <property type="match status" value="1"/>
</dbReference>
<name>A0ABR3RC79_9PLEO</name>
<evidence type="ECO:0000256" key="1">
    <source>
        <dbReference type="ARBA" id="ARBA00022722"/>
    </source>
</evidence>
<evidence type="ECO:0000313" key="5">
    <source>
        <dbReference type="EMBL" id="KAL1601972.1"/>
    </source>
</evidence>
<dbReference type="SUPFAM" id="SSF53098">
    <property type="entry name" value="Ribonuclease H-like"/>
    <property type="match status" value="1"/>
</dbReference>
<dbReference type="InterPro" id="IPR010997">
    <property type="entry name" value="HRDC-like_sf"/>
</dbReference>
<feature type="region of interest" description="Disordered" evidence="3">
    <location>
        <begin position="510"/>
        <end position="558"/>
    </location>
</feature>
<keyword evidence="2" id="KW-0378">Hydrolase</keyword>
<dbReference type="Gene3D" id="1.10.150.80">
    <property type="entry name" value="HRDC domain"/>
    <property type="match status" value="2"/>
</dbReference>
<dbReference type="Pfam" id="PF01612">
    <property type="entry name" value="DNA_pol_A_exo1"/>
    <property type="match status" value="1"/>
</dbReference>
<keyword evidence="1" id="KW-0540">Nuclease</keyword>
<dbReference type="PROSITE" id="PS50967">
    <property type="entry name" value="HRDC"/>
    <property type="match status" value="1"/>
</dbReference>
<protein>
    <recommendedName>
        <fullName evidence="4">HRDC domain-containing protein</fullName>
    </recommendedName>
</protein>
<dbReference type="InterPro" id="IPR036397">
    <property type="entry name" value="RNaseH_sf"/>
</dbReference>
<feature type="domain" description="HRDC" evidence="4">
    <location>
        <begin position="357"/>
        <end position="437"/>
    </location>
</feature>
<keyword evidence="6" id="KW-1185">Reference proteome</keyword>
<proteinExistence type="predicted"/>
<dbReference type="SUPFAM" id="SSF47819">
    <property type="entry name" value="HRDC-like"/>
    <property type="match status" value="2"/>
</dbReference>
<gene>
    <name evidence="5" type="ORF">SLS59_005138</name>
</gene>
<sequence length="688" mass="76461">MTTPTSKVVASGNVLSAANGEKAKARWPLSFKIQPQAQRGLEAFGATSTKEKPKRRWWSHLLYRGPNNERVKILYSKTKEESEVLARQFLNEKLVGFDMEWPWDDWRQPNRLQNKIGLIQVATEDKIALFHIGLHTGKTTDDILAPSLRKLIENDAIGKIGVGILNADFARLSRYFKLKPKGAVELSHLHRLVTFGGRKPELVSTKMTSLANQVEQHLEHPLYKGDVRTSNWSKPLSQEQIKYAAGDAYAGIMLYHCLNYKRLQMDPTPPLPIHAEKYLGYKLAGVSSLYLEPSEEGGKVMTSAFFFGVPTTPEDIPKSRTTKAKSIKKAPKAVQEAAAPVVRQVKARSQATIAELDTPSKSLFDNLRIQRKTLAAEAKISELRVASDVILARLARERPLSREALLKVQAIGPQRERLYGKAWIELISFFVVSNKMGASERGAVISPKIDPVISGDAIDATATPITPSRRRRRAQPETPESSPAFGTPFPPRTPTLHTGLSFTLASTKLAPDTSTAEDSDDSLPSLDFGPSPSKRISGQKRKRLDSPSKQDAEGSSQRLQRMIQSYRYEEGIIESQPLKVSPNAKLSRLHGSSHAPAAETPFTPRSKIFRNKLMALSRQVATKKQANANDLLSMSTLDAIVRNPPQTHEQLQRIPGVETLFHACIDTDMDLLAKIHKFVPAREQEHVA</sequence>
<dbReference type="InterPro" id="IPR012337">
    <property type="entry name" value="RNaseH-like_sf"/>
</dbReference>
<organism evidence="5 6">
    <name type="scientific">Nothophoma quercina</name>
    <dbReference type="NCBI Taxonomy" id="749835"/>
    <lineage>
        <taxon>Eukaryota</taxon>
        <taxon>Fungi</taxon>
        <taxon>Dikarya</taxon>
        <taxon>Ascomycota</taxon>
        <taxon>Pezizomycotina</taxon>
        <taxon>Dothideomycetes</taxon>
        <taxon>Pleosporomycetidae</taxon>
        <taxon>Pleosporales</taxon>
        <taxon>Pleosporineae</taxon>
        <taxon>Didymellaceae</taxon>
        <taxon>Nothophoma</taxon>
    </lineage>
</organism>
<dbReference type="InterPro" id="IPR002121">
    <property type="entry name" value="HRDC_dom"/>
</dbReference>
<dbReference type="Proteomes" id="UP001521222">
    <property type="component" value="Unassembled WGS sequence"/>
</dbReference>
<feature type="region of interest" description="Disordered" evidence="3">
    <location>
        <begin position="456"/>
        <end position="498"/>
    </location>
</feature>
<evidence type="ECO:0000256" key="3">
    <source>
        <dbReference type="SAM" id="MobiDB-lite"/>
    </source>
</evidence>
<evidence type="ECO:0000313" key="6">
    <source>
        <dbReference type="Proteomes" id="UP001521222"/>
    </source>
</evidence>
<dbReference type="PANTHER" id="PTHR13620:SF104">
    <property type="entry name" value="EXONUCLEASE 3'-5' DOMAIN-CONTAINING PROTEIN 2"/>
    <property type="match status" value="1"/>
</dbReference>
<accession>A0ABR3RC79</accession>
<dbReference type="PANTHER" id="PTHR13620">
    <property type="entry name" value="3-5 EXONUCLEASE"/>
    <property type="match status" value="1"/>
</dbReference>
<dbReference type="InterPro" id="IPR002562">
    <property type="entry name" value="3'-5'_exonuclease_dom"/>
</dbReference>
<reference evidence="5 6" key="1">
    <citation type="submission" date="2024-02" db="EMBL/GenBank/DDBJ databases">
        <title>De novo assembly and annotation of 12 fungi associated with fruit tree decline syndrome in Ontario, Canada.</title>
        <authorList>
            <person name="Sulman M."/>
            <person name="Ellouze W."/>
            <person name="Ilyukhin E."/>
        </authorList>
    </citation>
    <scope>NUCLEOTIDE SEQUENCE [LARGE SCALE GENOMIC DNA]</scope>
    <source>
        <strain evidence="5 6">M97-236</strain>
    </source>
</reference>
<comment type="caution">
    <text evidence="5">The sequence shown here is derived from an EMBL/GenBank/DDBJ whole genome shotgun (WGS) entry which is preliminary data.</text>
</comment>
<evidence type="ECO:0000259" key="4">
    <source>
        <dbReference type="PROSITE" id="PS50967"/>
    </source>
</evidence>
<dbReference type="EMBL" id="JAKIXB020000015">
    <property type="protein sequence ID" value="KAL1601972.1"/>
    <property type="molecule type" value="Genomic_DNA"/>
</dbReference>
<dbReference type="CDD" id="cd06141">
    <property type="entry name" value="WRN_exo"/>
    <property type="match status" value="1"/>
</dbReference>
<dbReference type="Gene3D" id="3.30.420.10">
    <property type="entry name" value="Ribonuclease H-like superfamily/Ribonuclease H"/>
    <property type="match status" value="1"/>
</dbReference>
<evidence type="ECO:0000256" key="2">
    <source>
        <dbReference type="ARBA" id="ARBA00022801"/>
    </source>
</evidence>